<evidence type="ECO:0000313" key="1">
    <source>
        <dbReference type="EMBL" id="ALE17289.1"/>
    </source>
</evidence>
<accession>A0A0M4M940</accession>
<dbReference type="AlphaFoldDB" id="A0A0M4M940"/>
<keyword evidence="2" id="KW-1185">Reference proteome</keyword>
<organism evidence="1 2">
    <name type="scientific">Altererythrobacter epoxidivorans</name>
    <dbReference type="NCBI Taxonomy" id="361183"/>
    <lineage>
        <taxon>Bacteria</taxon>
        <taxon>Pseudomonadati</taxon>
        <taxon>Pseudomonadota</taxon>
        <taxon>Alphaproteobacteria</taxon>
        <taxon>Sphingomonadales</taxon>
        <taxon>Erythrobacteraceae</taxon>
        <taxon>Altererythrobacter</taxon>
    </lineage>
</organism>
<dbReference type="KEGG" id="aep:AMC99_02001"/>
<dbReference type="Proteomes" id="UP000057938">
    <property type="component" value="Chromosome"/>
</dbReference>
<evidence type="ECO:0000313" key="2">
    <source>
        <dbReference type="Proteomes" id="UP000057938"/>
    </source>
</evidence>
<gene>
    <name evidence="1" type="ORF">AMC99_02001</name>
</gene>
<sequence length="43" mass="4270">MLRLAAEAAVEGAFAVGSAQLCHILTLPIPIAGGFAECISGSL</sequence>
<name>A0A0M4M940_9SPHN</name>
<protein>
    <submittedName>
        <fullName evidence="1">Uncharacterized protein</fullName>
    </submittedName>
</protein>
<reference evidence="1 2" key="1">
    <citation type="submission" date="2015-09" db="EMBL/GenBank/DDBJ databases">
        <title>Complete genome sequence of a benzo[a]pyrene-degrading bacterium Altererythrobacter epoxidivorans CGMCC 1.7731T.</title>
        <authorList>
            <person name="Li Z."/>
            <person name="Cheng H."/>
            <person name="Huo Y."/>
            <person name="Xu X."/>
        </authorList>
    </citation>
    <scope>NUCLEOTIDE SEQUENCE [LARGE SCALE GENOMIC DNA]</scope>
    <source>
        <strain evidence="1 2">CGMCC 1.7731</strain>
    </source>
</reference>
<dbReference type="STRING" id="361183.AMC99_02001"/>
<proteinExistence type="predicted"/>
<dbReference type="EMBL" id="CP012669">
    <property type="protein sequence ID" value="ALE17289.1"/>
    <property type="molecule type" value="Genomic_DNA"/>
</dbReference>